<keyword evidence="4 11" id="KW-0812">Transmembrane</keyword>
<proteinExistence type="inferred from homology"/>
<evidence type="ECO:0000256" key="8">
    <source>
        <dbReference type="ARBA" id="ARBA00022989"/>
    </source>
</evidence>
<organism evidence="12 13">
    <name type="scientific">Dissophora globulifera</name>
    <dbReference type="NCBI Taxonomy" id="979702"/>
    <lineage>
        <taxon>Eukaryota</taxon>
        <taxon>Fungi</taxon>
        <taxon>Fungi incertae sedis</taxon>
        <taxon>Mucoromycota</taxon>
        <taxon>Mortierellomycotina</taxon>
        <taxon>Mortierellomycetes</taxon>
        <taxon>Mortierellales</taxon>
        <taxon>Mortierellaceae</taxon>
        <taxon>Dissophora</taxon>
    </lineage>
</organism>
<dbReference type="OrthoDB" id="4506189at2759"/>
<comment type="similarity">
    <text evidence="2">Belongs to the USE1 family.</text>
</comment>
<dbReference type="InterPro" id="IPR019150">
    <property type="entry name" value="Vesicle_transport_protein_Use1"/>
</dbReference>
<keyword evidence="13" id="KW-1185">Reference proteome</keyword>
<evidence type="ECO:0000256" key="5">
    <source>
        <dbReference type="ARBA" id="ARBA00022824"/>
    </source>
</evidence>
<keyword evidence="7" id="KW-0653">Protein transport</keyword>
<dbReference type="EMBL" id="JAAAIP010000418">
    <property type="protein sequence ID" value="KAG0317539.1"/>
    <property type="molecule type" value="Genomic_DNA"/>
</dbReference>
<feature type="compositionally biased region" description="Low complexity" evidence="10">
    <location>
        <begin position="104"/>
        <end position="113"/>
    </location>
</feature>
<dbReference type="GO" id="GO:0015031">
    <property type="term" value="P:protein transport"/>
    <property type="evidence" value="ECO:0007669"/>
    <property type="project" value="UniProtKB-KW"/>
</dbReference>
<keyword evidence="3" id="KW-0813">Transport</keyword>
<evidence type="ECO:0000256" key="9">
    <source>
        <dbReference type="ARBA" id="ARBA00023136"/>
    </source>
</evidence>
<comment type="caution">
    <text evidence="12">The sequence shown here is derived from an EMBL/GenBank/DDBJ whole genome shotgun (WGS) entry which is preliminary data.</text>
</comment>
<feature type="region of interest" description="Disordered" evidence="10">
    <location>
        <begin position="90"/>
        <end position="118"/>
    </location>
</feature>
<dbReference type="GO" id="GO:0006890">
    <property type="term" value="P:retrograde vesicle-mediated transport, Golgi to endoplasmic reticulum"/>
    <property type="evidence" value="ECO:0007669"/>
    <property type="project" value="TreeGrafter"/>
</dbReference>
<dbReference type="GO" id="GO:0005484">
    <property type="term" value="F:SNAP receptor activity"/>
    <property type="evidence" value="ECO:0007669"/>
    <property type="project" value="TreeGrafter"/>
</dbReference>
<evidence type="ECO:0000256" key="4">
    <source>
        <dbReference type="ARBA" id="ARBA00022692"/>
    </source>
</evidence>
<evidence type="ECO:0000256" key="2">
    <source>
        <dbReference type="ARBA" id="ARBA00007891"/>
    </source>
</evidence>
<name>A0A9P6RE15_9FUNG</name>
<protein>
    <submittedName>
        <fullName evidence="12">Uncharacterized protein</fullName>
    </submittedName>
</protein>
<dbReference type="PANTHER" id="PTHR13050:SF7">
    <property type="entry name" value="VESICLE TRANSPORT PROTEIN USE1"/>
    <property type="match status" value="1"/>
</dbReference>
<evidence type="ECO:0000256" key="1">
    <source>
        <dbReference type="ARBA" id="ARBA00004163"/>
    </source>
</evidence>
<gene>
    <name evidence="12" type="ORF">BGZ99_006226</name>
</gene>
<evidence type="ECO:0000256" key="11">
    <source>
        <dbReference type="SAM" id="Phobius"/>
    </source>
</evidence>
<dbReference type="GO" id="GO:0031201">
    <property type="term" value="C:SNARE complex"/>
    <property type="evidence" value="ECO:0007669"/>
    <property type="project" value="TreeGrafter"/>
</dbReference>
<evidence type="ECO:0000256" key="3">
    <source>
        <dbReference type="ARBA" id="ARBA00022448"/>
    </source>
</evidence>
<evidence type="ECO:0000256" key="6">
    <source>
        <dbReference type="ARBA" id="ARBA00022892"/>
    </source>
</evidence>
<evidence type="ECO:0000256" key="7">
    <source>
        <dbReference type="ARBA" id="ARBA00022927"/>
    </source>
</evidence>
<sequence>MPAANIPPLTTSTPSALEVNFRRLMAKSDATARSSDKILQGADRTRYIMHIKVLKEMLADLEDELKTSGKADITVLKEYSEKIESLAGAVDGQTPTHSDHHSHGSGTSPSAGADTSGLRERRPVKELGSSQHSGLRISDARDAAKDLSHVEAALQNDRAQREEMEAGLSMLMQQLRHNAMAIQQTLVDEKASGLLDDADQALDKNISRLGKERTRLELYSKQSRKTKWMIWGVVLGVSVVFVFMFFIIRIF</sequence>
<evidence type="ECO:0000313" key="12">
    <source>
        <dbReference type="EMBL" id="KAG0317539.1"/>
    </source>
</evidence>
<dbReference type="PANTHER" id="PTHR13050">
    <property type="entry name" value="USE1-LIKE PROTEIN"/>
    <property type="match status" value="1"/>
</dbReference>
<evidence type="ECO:0000256" key="10">
    <source>
        <dbReference type="SAM" id="MobiDB-lite"/>
    </source>
</evidence>
<reference evidence="12" key="1">
    <citation type="journal article" date="2020" name="Fungal Divers.">
        <title>Resolving the Mortierellaceae phylogeny through synthesis of multi-gene phylogenetics and phylogenomics.</title>
        <authorList>
            <person name="Vandepol N."/>
            <person name="Liber J."/>
            <person name="Desiro A."/>
            <person name="Na H."/>
            <person name="Kennedy M."/>
            <person name="Barry K."/>
            <person name="Grigoriev I.V."/>
            <person name="Miller A.N."/>
            <person name="O'Donnell K."/>
            <person name="Stajich J.E."/>
            <person name="Bonito G."/>
        </authorList>
    </citation>
    <scope>NUCLEOTIDE SEQUENCE</scope>
    <source>
        <strain evidence="12">REB-010B</strain>
    </source>
</reference>
<accession>A0A9P6RE15</accession>
<comment type="subcellular location">
    <subcellularLocation>
        <location evidence="1">Endoplasmic reticulum membrane</location>
        <topology evidence="1">Single-pass type IV membrane protein</topology>
    </subcellularLocation>
</comment>
<dbReference type="Proteomes" id="UP000738325">
    <property type="component" value="Unassembled WGS sequence"/>
</dbReference>
<feature type="transmembrane region" description="Helical" evidence="11">
    <location>
        <begin position="228"/>
        <end position="248"/>
    </location>
</feature>
<dbReference type="Pfam" id="PF09753">
    <property type="entry name" value="Use1"/>
    <property type="match status" value="1"/>
</dbReference>
<keyword evidence="9 11" id="KW-0472">Membrane</keyword>
<evidence type="ECO:0000313" key="13">
    <source>
        <dbReference type="Proteomes" id="UP000738325"/>
    </source>
</evidence>
<dbReference type="GO" id="GO:0005789">
    <property type="term" value="C:endoplasmic reticulum membrane"/>
    <property type="evidence" value="ECO:0007669"/>
    <property type="project" value="UniProtKB-SubCell"/>
</dbReference>
<keyword evidence="5" id="KW-0256">Endoplasmic reticulum</keyword>
<keyword evidence="6" id="KW-0931">ER-Golgi transport</keyword>
<keyword evidence="8 11" id="KW-1133">Transmembrane helix</keyword>
<dbReference type="AlphaFoldDB" id="A0A9P6RE15"/>